<dbReference type="PANTHER" id="PTHR47019:SF1">
    <property type="entry name" value="LIPID II FLIPPASE MURJ"/>
    <property type="match status" value="1"/>
</dbReference>
<organism evidence="10 11">
    <name type="scientific">Cellulosimicrobium aquatile</name>
    <dbReference type="NCBI Taxonomy" id="1612203"/>
    <lineage>
        <taxon>Bacteria</taxon>
        <taxon>Bacillati</taxon>
        <taxon>Actinomycetota</taxon>
        <taxon>Actinomycetes</taxon>
        <taxon>Micrococcales</taxon>
        <taxon>Promicromonosporaceae</taxon>
        <taxon>Cellulosimicrobium</taxon>
    </lineage>
</organism>
<dbReference type="PRINTS" id="PR01806">
    <property type="entry name" value="VIRFACTRMVIN"/>
</dbReference>
<feature type="transmembrane region" description="Helical" evidence="9">
    <location>
        <begin position="466"/>
        <end position="493"/>
    </location>
</feature>
<gene>
    <name evidence="10" type="ORF">SAMN05518682_2273</name>
</gene>
<evidence type="ECO:0000313" key="10">
    <source>
        <dbReference type="EMBL" id="SIQ35446.1"/>
    </source>
</evidence>
<protein>
    <submittedName>
        <fullName evidence="10">Putative peptidoglycan lipid II flippase</fullName>
    </submittedName>
</protein>
<feature type="transmembrane region" description="Helical" evidence="9">
    <location>
        <begin position="66"/>
        <end position="85"/>
    </location>
</feature>
<feature type="transmembrane region" description="Helical" evidence="9">
    <location>
        <begin position="295"/>
        <end position="314"/>
    </location>
</feature>
<feature type="transmembrane region" description="Helical" evidence="9">
    <location>
        <begin position="206"/>
        <end position="232"/>
    </location>
</feature>
<evidence type="ECO:0000256" key="4">
    <source>
        <dbReference type="ARBA" id="ARBA00022960"/>
    </source>
</evidence>
<evidence type="ECO:0000313" key="11">
    <source>
        <dbReference type="Proteomes" id="UP000186235"/>
    </source>
</evidence>
<dbReference type="Pfam" id="PF03023">
    <property type="entry name" value="MurJ"/>
    <property type="match status" value="1"/>
</dbReference>
<feature type="region of interest" description="Disordered" evidence="8">
    <location>
        <begin position="539"/>
        <end position="580"/>
    </location>
</feature>
<proteinExistence type="predicted"/>
<keyword evidence="3 9" id="KW-0812">Transmembrane</keyword>
<dbReference type="AlphaFoldDB" id="A0A1N6S3B5"/>
<dbReference type="GO" id="GO:0015648">
    <property type="term" value="F:lipid-linked peptidoglycan transporter activity"/>
    <property type="evidence" value="ECO:0007669"/>
    <property type="project" value="TreeGrafter"/>
</dbReference>
<dbReference type="GO" id="GO:0008360">
    <property type="term" value="P:regulation of cell shape"/>
    <property type="evidence" value="ECO:0007669"/>
    <property type="project" value="UniProtKB-KW"/>
</dbReference>
<keyword evidence="6 9" id="KW-1133">Transmembrane helix</keyword>
<feature type="transmembrane region" description="Helical" evidence="9">
    <location>
        <begin position="432"/>
        <end position="454"/>
    </location>
</feature>
<evidence type="ECO:0000256" key="3">
    <source>
        <dbReference type="ARBA" id="ARBA00022692"/>
    </source>
</evidence>
<dbReference type="GO" id="GO:0005886">
    <property type="term" value="C:plasma membrane"/>
    <property type="evidence" value="ECO:0007669"/>
    <property type="project" value="UniProtKB-SubCell"/>
</dbReference>
<feature type="transmembrane region" description="Helical" evidence="9">
    <location>
        <begin position="368"/>
        <end position="389"/>
    </location>
</feature>
<dbReference type="InterPro" id="IPR004268">
    <property type="entry name" value="MurJ"/>
</dbReference>
<dbReference type="RefSeq" id="WP_244550438.1">
    <property type="nucleotide sequence ID" value="NZ_FTMI01000003.1"/>
</dbReference>
<evidence type="ECO:0000256" key="8">
    <source>
        <dbReference type="SAM" id="MobiDB-lite"/>
    </source>
</evidence>
<dbReference type="GO" id="GO:0034204">
    <property type="term" value="P:lipid translocation"/>
    <property type="evidence" value="ECO:0007669"/>
    <property type="project" value="TreeGrafter"/>
</dbReference>
<feature type="transmembrane region" description="Helical" evidence="9">
    <location>
        <begin position="335"/>
        <end position="362"/>
    </location>
</feature>
<keyword evidence="2" id="KW-1003">Cell membrane</keyword>
<feature type="transmembrane region" description="Helical" evidence="9">
    <location>
        <begin position="172"/>
        <end position="194"/>
    </location>
</feature>
<dbReference type="GO" id="GO:0009252">
    <property type="term" value="P:peptidoglycan biosynthetic process"/>
    <property type="evidence" value="ECO:0007669"/>
    <property type="project" value="UniProtKB-KW"/>
</dbReference>
<evidence type="ECO:0000256" key="7">
    <source>
        <dbReference type="ARBA" id="ARBA00023136"/>
    </source>
</evidence>
<evidence type="ECO:0000256" key="2">
    <source>
        <dbReference type="ARBA" id="ARBA00022475"/>
    </source>
</evidence>
<dbReference type="EMBL" id="FTMI01000003">
    <property type="protein sequence ID" value="SIQ35446.1"/>
    <property type="molecule type" value="Genomic_DNA"/>
</dbReference>
<feature type="transmembrane region" description="Helical" evidence="9">
    <location>
        <begin position="12"/>
        <end position="32"/>
    </location>
</feature>
<feature type="compositionally biased region" description="Polar residues" evidence="8">
    <location>
        <begin position="569"/>
        <end position="580"/>
    </location>
</feature>
<feature type="compositionally biased region" description="Low complexity" evidence="8">
    <location>
        <begin position="539"/>
        <end position="554"/>
    </location>
</feature>
<comment type="subcellular location">
    <subcellularLocation>
        <location evidence="1">Cell membrane</location>
        <topology evidence="1">Multi-pass membrane protein</topology>
    </subcellularLocation>
</comment>
<dbReference type="Proteomes" id="UP000186235">
    <property type="component" value="Unassembled WGS sequence"/>
</dbReference>
<keyword evidence="11" id="KW-1185">Reference proteome</keyword>
<sequence length="580" mass="58184">MSARAGRLRAATGTLAGAAAMITLVTIASRLVGFARSLVQSAAVGTEGVGSAFTAANLLPNVLFEVAAGGALAGSVVPLLAGPIARRAGGEVSRIASALLGWTLVVLVPLGALLALLAEPIASLLMLAKHPELVDVTATFVRVFALQVPLYGLAVVLGSILQAHKRFFWQAFSPLLSSLAVIVVFLVFAGLAGGHQKDVAALSGQAIAWLGWGTTAGVAVLALPLVLPVHRLGVRLRPTLRFPGGEAVRARNLAFAGVGALVAQQLSVLAIMGAAYEFGPEQTFPTYWYAQQVYLLPYAVLAFPLATSTFPRLAEHVAHARHDAYRRLLAATTRTLLVVAGLGVAALIAASAAVEAVFARIATGSVDGLGGAVAAMAVGIVGFSLILHLSRALYTIDRQRVAVVVTAAGWLVVAAAAYVLPALTGARDQAGVLLQLGLATAVGMSVAGAGLLLATRRHAGPDATRGVPRTLVVVAVGVTLGALAGSALSSVLLPDDAGWLPAVGVGALAALVAGVVVLGVSLVGDRAALLGVLRRGAPGAGDPAAPGAGDAVGPTTDTPAGDEPAAGEPTTNGPGDTSPR</sequence>
<accession>A0A1N6S3B5</accession>
<keyword evidence="5" id="KW-0573">Peptidoglycan synthesis</keyword>
<name>A0A1N6S3B5_9MICO</name>
<feature type="transmembrane region" description="Helical" evidence="9">
    <location>
        <begin position="401"/>
        <end position="420"/>
    </location>
</feature>
<feature type="transmembrane region" description="Helical" evidence="9">
    <location>
        <begin position="138"/>
        <end position="160"/>
    </location>
</feature>
<dbReference type="PANTHER" id="PTHR47019">
    <property type="entry name" value="LIPID II FLIPPASE MURJ"/>
    <property type="match status" value="1"/>
</dbReference>
<feature type="transmembrane region" description="Helical" evidence="9">
    <location>
        <begin position="253"/>
        <end position="275"/>
    </location>
</feature>
<feature type="transmembrane region" description="Helical" evidence="9">
    <location>
        <begin position="97"/>
        <end position="118"/>
    </location>
</feature>
<keyword evidence="7 9" id="KW-0472">Membrane</keyword>
<reference evidence="11" key="1">
    <citation type="submission" date="2017-01" db="EMBL/GenBank/DDBJ databases">
        <authorList>
            <person name="Varghese N."/>
            <person name="Submissions S."/>
        </authorList>
    </citation>
    <scope>NUCLEOTIDE SEQUENCE [LARGE SCALE GENOMIC DNA]</scope>
    <source>
        <strain evidence="11">3bp</strain>
    </source>
</reference>
<dbReference type="InterPro" id="IPR051050">
    <property type="entry name" value="Lipid_II_flippase_MurJ/MviN"/>
</dbReference>
<evidence type="ECO:0000256" key="6">
    <source>
        <dbReference type="ARBA" id="ARBA00022989"/>
    </source>
</evidence>
<keyword evidence="4" id="KW-0133">Cell shape</keyword>
<feature type="transmembrane region" description="Helical" evidence="9">
    <location>
        <begin position="499"/>
        <end position="524"/>
    </location>
</feature>
<evidence type="ECO:0000256" key="9">
    <source>
        <dbReference type="SAM" id="Phobius"/>
    </source>
</evidence>
<evidence type="ECO:0000256" key="5">
    <source>
        <dbReference type="ARBA" id="ARBA00022984"/>
    </source>
</evidence>
<evidence type="ECO:0000256" key="1">
    <source>
        <dbReference type="ARBA" id="ARBA00004651"/>
    </source>
</evidence>